<protein>
    <submittedName>
        <fullName evidence="1">Uncharacterized protein</fullName>
    </submittedName>
</protein>
<evidence type="ECO:0000313" key="2">
    <source>
        <dbReference type="Proteomes" id="UP000220078"/>
    </source>
</evidence>
<gene>
    <name evidence="1" type="ORF">CN551_05075</name>
</gene>
<organism evidence="1 2">
    <name type="scientific">Bacillus toyonensis</name>
    <dbReference type="NCBI Taxonomy" id="155322"/>
    <lineage>
        <taxon>Bacteria</taxon>
        <taxon>Bacillati</taxon>
        <taxon>Bacillota</taxon>
        <taxon>Bacilli</taxon>
        <taxon>Bacillales</taxon>
        <taxon>Bacillaceae</taxon>
        <taxon>Bacillus</taxon>
        <taxon>Bacillus cereus group</taxon>
    </lineage>
</organism>
<accession>A0AB36TBF6</accession>
<proteinExistence type="predicted"/>
<dbReference type="EMBL" id="NUAP01000015">
    <property type="protein sequence ID" value="PEN90983.1"/>
    <property type="molecule type" value="Genomic_DNA"/>
</dbReference>
<name>A0AB36TBF6_9BACI</name>
<dbReference type="AlphaFoldDB" id="A0AB36TBF6"/>
<comment type="caution">
    <text evidence="1">The sequence shown here is derived from an EMBL/GenBank/DDBJ whole genome shotgun (WGS) entry which is preliminary data.</text>
</comment>
<evidence type="ECO:0000313" key="1">
    <source>
        <dbReference type="EMBL" id="PEN90983.1"/>
    </source>
</evidence>
<sequence>MIIRLVKWWGNFEETYKAINELIQFLDISAEEREIDESQKQYLIDTQEEKRWRKHPDSNIPLEISSWGCVYRPAFIDSKNCIREGRLLNLSTNQKGSIGINFIRDGKRKQLSVIKLM</sequence>
<reference evidence="1 2" key="1">
    <citation type="submission" date="2017-09" db="EMBL/GenBank/DDBJ databases">
        <title>Large-scale bioinformatics analysis of Bacillus genomes uncovers conserved roles of natural products in bacterial physiology.</title>
        <authorList>
            <consortium name="Agbiome Team Llc"/>
            <person name="Bleich R.M."/>
            <person name="Kirk G.J."/>
            <person name="Santa Maria K.C."/>
            <person name="Allen S.E."/>
            <person name="Farag S."/>
            <person name="Shank E.A."/>
            <person name="Bowers A."/>
        </authorList>
    </citation>
    <scope>NUCLEOTIDE SEQUENCE [LARGE SCALE GENOMIC DNA]</scope>
    <source>
        <strain evidence="1 2">AFS027629</strain>
    </source>
</reference>
<dbReference type="RefSeq" id="WP_000586845.1">
    <property type="nucleotide sequence ID" value="NZ_JBEUTG010000150.1"/>
</dbReference>
<dbReference type="Proteomes" id="UP000220078">
    <property type="component" value="Unassembled WGS sequence"/>
</dbReference>